<comment type="cofactor">
    <cofactor evidence="2">
        <name>Mg(2+)</name>
        <dbReference type="ChEBI" id="CHEBI:18420"/>
    </cofactor>
</comment>
<evidence type="ECO:0000256" key="8">
    <source>
        <dbReference type="ARBA" id="ARBA00022801"/>
    </source>
</evidence>
<dbReference type="EC" id="3.1.3.11" evidence="5"/>
<keyword evidence="10 12" id="KW-0119">Carbohydrate metabolism</keyword>
<dbReference type="PIRSF" id="PIRSF000904">
    <property type="entry name" value="FBPtase_SBPase"/>
    <property type="match status" value="1"/>
</dbReference>
<evidence type="ECO:0000313" key="15">
    <source>
        <dbReference type="EMBL" id="CAD8583813.1"/>
    </source>
</evidence>
<dbReference type="Pfam" id="PF18913">
    <property type="entry name" value="FBPase_C"/>
    <property type="match status" value="1"/>
</dbReference>
<dbReference type="Gene3D" id="3.40.190.80">
    <property type="match status" value="1"/>
</dbReference>
<dbReference type="GO" id="GO:0006000">
    <property type="term" value="P:fructose metabolic process"/>
    <property type="evidence" value="ECO:0007669"/>
    <property type="project" value="TreeGrafter"/>
</dbReference>
<evidence type="ECO:0000256" key="7">
    <source>
        <dbReference type="ARBA" id="ARBA00022723"/>
    </source>
</evidence>
<evidence type="ECO:0000259" key="13">
    <source>
        <dbReference type="Pfam" id="PF00316"/>
    </source>
</evidence>
<dbReference type="InterPro" id="IPR000146">
    <property type="entry name" value="FBPase_class-1"/>
</dbReference>
<evidence type="ECO:0000256" key="12">
    <source>
        <dbReference type="RuleBase" id="RU000508"/>
    </source>
</evidence>
<evidence type="ECO:0000256" key="6">
    <source>
        <dbReference type="ARBA" id="ARBA00022490"/>
    </source>
</evidence>
<dbReference type="GO" id="GO:0006002">
    <property type="term" value="P:fructose 6-phosphate metabolic process"/>
    <property type="evidence" value="ECO:0007669"/>
    <property type="project" value="TreeGrafter"/>
</dbReference>
<gene>
    <name evidence="15" type="ORF">OMED0929_LOCUS4586</name>
</gene>
<dbReference type="Gene3D" id="3.30.540.10">
    <property type="entry name" value="Fructose-1,6-Bisphosphatase, subunit A, domain 1"/>
    <property type="match status" value="1"/>
</dbReference>
<keyword evidence="8 12" id="KW-0378">Hydrolase</keyword>
<dbReference type="InterPro" id="IPR020548">
    <property type="entry name" value="Fructose_bisphosphatase_AS"/>
</dbReference>
<dbReference type="GO" id="GO:0030388">
    <property type="term" value="P:fructose 1,6-bisphosphate metabolic process"/>
    <property type="evidence" value="ECO:0007669"/>
    <property type="project" value="TreeGrafter"/>
</dbReference>
<dbReference type="GO" id="GO:0005986">
    <property type="term" value="P:sucrose biosynthetic process"/>
    <property type="evidence" value="ECO:0007669"/>
    <property type="project" value="TreeGrafter"/>
</dbReference>
<dbReference type="PANTHER" id="PTHR11556:SF35">
    <property type="entry name" value="SEDOHEPTULOSE-1,7-BISPHOSPHATASE, CHLOROPLASTIC"/>
    <property type="match status" value="1"/>
</dbReference>
<evidence type="ECO:0000256" key="2">
    <source>
        <dbReference type="ARBA" id="ARBA00001946"/>
    </source>
</evidence>
<name>A0A7S0KL92_9CHLO</name>
<comment type="similarity">
    <text evidence="4 12">Belongs to the FBPase class 1 family.</text>
</comment>
<feature type="domain" description="Fructose-1-6-bisphosphatase class 1 C-terminal" evidence="14">
    <location>
        <begin position="205"/>
        <end position="329"/>
    </location>
</feature>
<evidence type="ECO:0000256" key="3">
    <source>
        <dbReference type="ARBA" id="ARBA00005215"/>
    </source>
</evidence>
<dbReference type="AlphaFoldDB" id="A0A7S0KL92"/>
<evidence type="ECO:0000256" key="9">
    <source>
        <dbReference type="ARBA" id="ARBA00022842"/>
    </source>
</evidence>
<evidence type="ECO:0000256" key="4">
    <source>
        <dbReference type="ARBA" id="ARBA00010941"/>
    </source>
</evidence>
<evidence type="ECO:0000256" key="11">
    <source>
        <dbReference type="ARBA" id="ARBA00032973"/>
    </source>
</evidence>
<dbReference type="InterPro" id="IPR044015">
    <property type="entry name" value="FBPase_C_dom"/>
</dbReference>
<dbReference type="EMBL" id="HBEW01005469">
    <property type="protein sequence ID" value="CAD8583813.1"/>
    <property type="molecule type" value="Transcribed_RNA"/>
</dbReference>
<evidence type="ECO:0000256" key="5">
    <source>
        <dbReference type="ARBA" id="ARBA00013093"/>
    </source>
</evidence>
<dbReference type="GO" id="GO:0006094">
    <property type="term" value="P:gluconeogenesis"/>
    <property type="evidence" value="ECO:0007669"/>
    <property type="project" value="TreeGrafter"/>
</dbReference>
<accession>A0A7S0KL92</accession>
<dbReference type="GO" id="GO:0005737">
    <property type="term" value="C:cytoplasm"/>
    <property type="evidence" value="ECO:0007669"/>
    <property type="project" value="TreeGrafter"/>
</dbReference>
<feature type="domain" description="Fructose-1-6-bisphosphatase class I N-terminal" evidence="13">
    <location>
        <begin position="26"/>
        <end position="199"/>
    </location>
</feature>
<dbReference type="CDD" id="cd00354">
    <property type="entry name" value="FBPase"/>
    <property type="match status" value="1"/>
</dbReference>
<keyword evidence="6" id="KW-0963">Cytoplasm</keyword>
<dbReference type="PRINTS" id="PR00115">
    <property type="entry name" value="F16BPHPHTASE"/>
</dbReference>
<organism evidence="15">
    <name type="scientific">Ostreococcus mediterraneus</name>
    <dbReference type="NCBI Taxonomy" id="1486918"/>
    <lineage>
        <taxon>Eukaryota</taxon>
        <taxon>Viridiplantae</taxon>
        <taxon>Chlorophyta</taxon>
        <taxon>Mamiellophyceae</taxon>
        <taxon>Mamiellales</taxon>
        <taxon>Bathycoccaceae</taxon>
        <taxon>Ostreococcus</taxon>
    </lineage>
</organism>
<keyword evidence="7" id="KW-0479">Metal-binding</keyword>
<dbReference type="PIRSF" id="PIRSF500210">
    <property type="entry name" value="FBPtase"/>
    <property type="match status" value="1"/>
</dbReference>
<comment type="catalytic activity">
    <reaction evidence="1">
        <text>beta-D-fructose 1,6-bisphosphate + H2O = beta-D-fructose 6-phosphate + phosphate</text>
        <dbReference type="Rhea" id="RHEA:11064"/>
        <dbReference type="ChEBI" id="CHEBI:15377"/>
        <dbReference type="ChEBI" id="CHEBI:32966"/>
        <dbReference type="ChEBI" id="CHEBI:43474"/>
        <dbReference type="ChEBI" id="CHEBI:57634"/>
        <dbReference type="EC" id="3.1.3.11"/>
    </reaction>
</comment>
<sequence length="335" mass="35689">MTLRMGVTTLEEYLSATCTASADASKARECAEVVHAVAEACAAIDGVVRRAGLNDVSAYMEGKNGSVNVHGEEQQALDDHAHVLCVDALVKGSKCRWIASEESEEVVAGDVCGRFACVFDPLDGSSNIECGVGVGTIFGVVEVDPSDGPESVYVRPGRDMKSVGYVLYGSSTVLVLSFDADTGVCAFTLDTDRKAFVLTRIDVTIPDVGNVYSVNQANFPKWNGGTKKYFDECVASGKSLRYVGSMVADVHRTLLYGGTFHYPADDSHANGKLRAVYECFPMSAIVERAGGKAIQGAVGDVLDFVPKTAHCRVPIHIGSARDIERLASLLGEEEN</sequence>
<evidence type="ECO:0000259" key="14">
    <source>
        <dbReference type="Pfam" id="PF18913"/>
    </source>
</evidence>
<comment type="pathway">
    <text evidence="3">Carbohydrate biosynthesis; Calvin cycle.</text>
</comment>
<dbReference type="InterPro" id="IPR028343">
    <property type="entry name" value="FBPtase"/>
</dbReference>
<dbReference type="PROSITE" id="PS00124">
    <property type="entry name" value="FBPASE"/>
    <property type="match status" value="1"/>
</dbReference>
<dbReference type="InterPro" id="IPR033391">
    <property type="entry name" value="FBPase_N"/>
</dbReference>
<dbReference type="GO" id="GO:0042132">
    <property type="term" value="F:fructose 1,6-bisphosphate 1-phosphatase activity"/>
    <property type="evidence" value="ECO:0007669"/>
    <property type="project" value="UniProtKB-EC"/>
</dbReference>
<evidence type="ECO:0000256" key="10">
    <source>
        <dbReference type="ARBA" id="ARBA00023277"/>
    </source>
</evidence>
<dbReference type="GO" id="GO:0046872">
    <property type="term" value="F:metal ion binding"/>
    <property type="evidence" value="ECO:0007669"/>
    <property type="project" value="UniProtKB-KW"/>
</dbReference>
<dbReference type="SUPFAM" id="SSF56655">
    <property type="entry name" value="Carbohydrate phosphatase"/>
    <property type="match status" value="1"/>
</dbReference>
<dbReference type="Pfam" id="PF00316">
    <property type="entry name" value="FBPase"/>
    <property type="match status" value="1"/>
</dbReference>
<proteinExistence type="inferred from homology"/>
<reference evidence="15" key="1">
    <citation type="submission" date="2021-01" db="EMBL/GenBank/DDBJ databases">
        <authorList>
            <person name="Corre E."/>
            <person name="Pelletier E."/>
            <person name="Niang G."/>
            <person name="Scheremetjew M."/>
            <person name="Finn R."/>
            <person name="Kale V."/>
            <person name="Holt S."/>
            <person name="Cochrane G."/>
            <person name="Meng A."/>
            <person name="Brown T."/>
            <person name="Cohen L."/>
        </authorList>
    </citation>
    <scope>NUCLEOTIDE SEQUENCE</scope>
    <source>
        <strain evidence="15">Clade-D-RCC2572</strain>
    </source>
</reference>
<keyword evidence="9" id="KW-0460">Magnesium</keyword>
<protein>
    <recommendedName>
        <fullName evidence="5">fructose-bisphosphatase</fullName>
        <ecNumber evidence="5">3.1.3.11</ecNumber>
    </recommendedName>
    <alternativeName>
        <fullName evidence="11">D-fructose-1,6-bisphosphate 1-phosphohydrolase</fullName>
    </alternativeName>
</protein>
<dbReference type="HAMAP" id="MF_01855">
    <property type="entry name" value="FBPase_class1"/>
    <property type="match status" value="1"/>
</dbReference>
<dbReference type="PANTHER" id="PTHR11556">
    <property type="entry name" value="FRUCTOSE-1,6-BISPHOSPHATASE-RELATED"/>
    <property type="match status" value="1"/>
</dbReference>
<evidence type="ECO:0000256" key="1">
    <source>
        <dbReference type="ARBA" id="ARBA00001273"/>
    </source>
</evidence>